<organism evidence="4 5">
    <name type="scientific">Ambrosiozyma monospora</name>
    <name type="common">Yeast</name>
    <name type="synonym">Endomycopsis monosporus</name>
    <dbReference type="NCBI Taxonomy" id="43982"/>
    <lineage>
        <taxon>Eukaryota</taxon>
        <taxon>Fungi</taxon>
        <taxon>Dikarya</taxon>
        <taxon>Ascomycota</taxon>
        <taxon>Saccharomycotina</taxon>
        <taxon>Pichiomycetes</taxon>
        <taxon>Pichiales</taxon>
        <taxon>Pichiaceae</taxon>
        <taxon>Ambrosiozyma</taxon>
    </lineage>
</organism>
<dbReference type="PANTHER" id="PTHR10695:SF46">
    <property type="entry name" value="BIFUNCTIONAL COENZYME A SYNTHASE-RELATED"/>
    <property type="match status" value="1"/>
</dbReference>
<dbReference type="PANTHER" id="PTHR10695">
    <property type="entry name" value="DEPHOSPHO-COA KINASE-RELATED"/>
    <property type="match status" value="1"/>
</dbReference>
<keyword evidence="3" id="KW-1133">Transmembrane helix</keyword>
<dbReference type="Gene3D" id="3.40.50.300">
    <property type="entry name" value="P-loop containing nucleotide triphosphate hydrolases"/>
    <property type="match status" value="1"/>
</dbReference>
<dbReference type="PROSITE" id="PS51219">
    <property type="entry name" value="DPCK"/>
    <property type="match status" value="1"/>
</dbReference>
<dbReference type="GO" id="GO:0004140">
    <property type="term" value="F:dephospho-CoA kinase activity"/>
    <property type="evidence" value="ECO:0007669"/>
    <property type="project" value="InterPro"/>
</dbReference>
<keyword evidence="3" id="KW-0472">Membrane</keyword>
<dbReference type="GO" id="GO:0015937">
    <property type="term" value="P:coenzyme A biosynthetic process"/>
    <property type="evidence" value="ECO:0007669"/>
    <property type="project" value="InterPro"/>
</dbReference>
<evidence type="ECO:0000256" key="3">
    <source>
        <dbReference type="SAM" id="Phobius"/>
    </source>
</evidence>
<proteinExistence type="inferred from homology"/>
<keyword evidence="1" id="KW-0547">Nucleotide-binding</keyword>
<dbReference type="HAMAP" id="MF_00376">
    <property type="entry name" value="Dephospho_CoA_kinase"/>
    <property type="match status" value="1"/>
</dbReference>
<evidence type="ECO:0000313" key="5">
    <source>
        <dbReference type="Proteomes" id="UP001165063"/>
    </source>
</evidence>
<dbReference type="AlphaFoldDB" id="A0A9W6YY76"/>
<dbReference type="EMBL" id="BSXU01004179">
    <property type="protein sequence ID" value="GMG41387.1"/>
    <property type="molecule type" value="Genomic_DNA"/>
</dbReference>
<evidence type="ECO:0000313" key="4">
    <source>
        <dbReference type="EMBL" id="GMG41387.1"/>
    </source>
</evidence>
<name>A0A9W6YY76_AMBMO</name>
<dbReference type="CDD" id="cd02022">
    <property type="entry name" value="DPCK"/>
    <property type="match status" value="1"/>
</dbReference>
<gene>
    <name evidence="4" type="ORF">Amon01_000651500</name>
</gene>
<dbReference type="GO" id="GO:0005524">
    <property type="term" value="F:ATP binding"/>
    <property type="evidence" value="ECO:0007669"/>
    <property type="project" value="UniProtKB-KW"/>
</dbReference>
<dbReference type="NCBIfam" id="TIGR00152">
    <property type="entry name" value="dephospho-CoA kinase"/>
    <property type="match status" value="1"/>
</dbReference>
<keyword evidence="2" id="KW-0067">ATP-binding</keyword>
<feature type="transmembrane region" description="Helical" evidence="3">
    <location>
        <begin position="206"/>
        <end position="227"/>
    </location>
</feature>
<comment type="caution">
    <text evidence="4">The sequence shown here is derived from an EMBL/GenBank/DDBJ whole genome shotgun (WGS) entry which is preliminary data.</text>
</comment>
<reference evidence="4" key="1">
    <citation type="submission" date="2023-04" db="EMBL/GenBank/DDBJ databases">
        <title>Ambrosiozyma monospora NBRC 1965.</title>
        <authorList>
            <person name="Ichikawa N."/>
            <person name="Sato H."/>
            <person name="Tonouchi N."/>
        </authorList>
    </citation>
    <scope>NUCLEOTIDE SEQUENCE</scope>
    <source>
        <strain evidence="4">NBRC 1965</strain>
    </source>
</reference>
<keyword evidence="5" id="KW-1185">Reference proteome</keyword>
<sequence>MLIVGLTGGIASGKSTVSNRLHEQYNLTIVDADKIAKEIVEPGKPAYNKIVSHFQPNISNLVDPKTKTLNRPALGKYVFENKSELQVLNSITHPAVRRQMIWEIIKSWFSFDRMVILDVPLLFEAKLDVFCGVNVCIICDGDVQLERLMARNPELSAEDCKNRIKNQMSNEDKISKSDVVIENNSTRELLYEEVDKTVNQLMPSTLWSYLEVLIPPLGLASALILYLKNTFFKKGVSGTAPIPKLQKTA</sequence>
<keyword evidence="3" id="KW-0812">Transmembrane</keyword>
<dbReference type="InterPro" id="IPR027417">
    <property type="entry name" value="P-loop_NTPase"/>
</dbReference>
<accession>A0A9W6YY76</accession>
<protein>
    <submittedName>
        <fullName evidence="4">Unnamed protein product</fullName>
    </submittedName>
</protein>
<dbReference type="SUPFAM" id="SSF52540">
    <property type="entry name" value="P-loop containing nucleoside triphosphate hydrolases"/>
    <property type="match status" value="1"/>
</dbReference>
<dbReference type="Pfam" id="PF01121">
    <property type="entry name" value="CoaE"/>
    <property type="match status" value="1"/>
</dbReference>
<dbReference type="Proteomes" id="UP001165063">
    <property type="component" value="Unassembled WGS sequence"/>
</dbReference>
<evidence type="ECO:0000256" key="2">
    <source>
        <dbReference type="ARBA" id="ARBA00022840"/>
    </source>
</evidence>
<dbReference type="InterPro" id="IPR001977">
    <property type="entry name" value="Depp_CoAkinase"/>
</dbReference>
<dbReference type="OrthoDB" id="247245at2759"/>
<evidence type="ECO:0000256" key="1">
    <source>
        <dbReference type="ARBA" id="ARBA00022741"/>
    </source>
</evidence>